<dbReference type="SUPFAM" id="SSF56954">
    <property type="entry name" value="Outer membrane efflux proteins (OEP)"/>
    <property type="match status" value="1"/>
</dbReference>
<keyword evidence="2" id="KW-0472">Membrane</keyword>
<gene>
    <name evidence="3" type="ORF">H010_00690</name>
</gene>
<comment type="similarity">
    <text evidence="1 2">Belongs to the outer membrane factor (OMF) (TC 1.B.17) family.</text>
</comment>
<dbReference type="PANTHER" id="PTHR30203:SF29">
    <property type="entry name" value="PROTEIN CYAE"/>
    <property type="match status" value="1"/>
</dbReference>
<keyword evidence="4" id="KW-1185">Reference proteome</keyword>
<dbReference type="InterPro" id="IPR003423">
    <property type="entry name" value="OMP_efflux"/>
</dbReference>
<proteinExistence type="inferred from homology"/>
<accession>A0A9X4S784</accession>
<dbReference type="Proteomes" id="UP001152876">
    <property type="component" value="Unassembled WGS sequence"/>
</dbReference>
<dbReference type="NCBIfam" id="TIGR01845">
    <property type="entry name" value="outer_NodT"/>
    <property type="match status" value="1"/>
</dbReference>
<protein>
    <submittedName>
        <fullName evidence="3">RND efflux system outer membrane lipoprotein</fullName>
    </submittedName>
</protein>
<keyword evidence="2" id="KW-1134">Transmembrane beta strand</keyword>
<sequence>MAALATVLAACSTTTPPTDTAVALPEAWYAPPLAHQGSSQNLTQWWNQFDDPVLTGFIQSAQTLSPSIAAARAQVFAARADLAGAQSAAGPQVAAVANASRGETPGQQPLGTSLSAGAQMSWALDVWGGQAAGARRAQAQQDAAQAGWHEARVLVASEVAQLYFAHRLCLAQLAVASGDRDSRAATANANAQSERAGLTAPAVAALARASSADGAIRAEQQTEQCERQLKSLVALTGLDEPTLRALLAAAPGLPASPRLEAMLAVNAVPAEVIRQRPDVYRAQRDLVAASEGVGVARAALLPSLSLSGNVLRNRVSSGGTTSSFNSWSVGPLTLSLPVIGRAGLRAGADAAVARYDAAGAAYAGTLRRAVSEVEQALVSLASLQQRVDATRIAVEGYTRSFNATEARYRVGLANLNELEEARRLKLNADSSAVTLQQERINAWISLYVALGGGFDPLDTLNASKEPS</sequence>
<dbReference type="Gene3D" id="1.20.1600.10">
    <property type="entry name" value="Outer membrane efflux proteins (OEP)"/>
    <property type="match status" value="1"/>
</dbReference>
<reference evidence="3" key="1">
    <citation type="submission" date="2013-01" db="EMBL/GenBank/DDBJ databases">
        <title>Genome draft of Hydrogenophaga taeniospiralis 2K1.</title>
        <authorList>
            <person name="Gomila M."/>
            <person name="Lalucat J."/>
        </authorList>
    </citation>
    <scope>NUCLEOTIDE SEQUENCE</scope>
    <source>
        <strain evidence="3">CCUG 15921</strain>
    </source>
</reference>
<dbReference type="InterPro" id="IPR010131">
    <property type="entry name" value="MdtP/NodT-like"/>
</dbReference>
<dbReference type="AlphaFoldDB" id="A0A9X4S784"/>
<organism evidence="3 4">
    <name type="scientific">Hydrogenophaga taeniospiralis CCUG 15921</name>
    <dbReference type="NCBI Taxonomy" id="1281780"/>
    <lineage>
        <taxon>Bacteria</taxon>
        <taxon>Pseudomonadati</taxon>
        <taxon>Pseudomonadota</taxon>
        <taxon>Betaproteobacteria</taxon>
        <taxon>Burkholderiales</taxon>
        <taxon>Comamonadaceae</taxon>
        <taxon>Hydrogenophaga</taxon>
    </lineage>
</organism>
<evidence type="ECO:0000313" key="4">
    <source>
        <dbReference type="Proteomes" id="UP001152876"/>
    </source>
</evidence>
<evidence type="ECO:0000256" key="1">
    <source>
        <dbReference type="ARBA" id="ARBA00007613"/>
    </source>
</evidence>
<name>A0A9X4S784_9BURK</name>
<keyword evidence="2 3" id="KW-0449">Lipoprotein</keyword>
<keyword evidence="2" id="KW-0564">Palmitate</keyword>
<comment type="subcellular location">
    <subcellularLocation>
        <location evidence="2">Cell membrane</location>
        <topology evidence="2">Lipid-anchor</topology>
    </subcellularLocation>
</comment>
<dbReference type="GO" id="GO:0005886">
    <property type="term" value="C:plasma membrane"/>
    <property type="evidence" value="ECO:0007669"/>
    <property type="project" value="UniProtKB-SubCell"/>
</dbReference>
<comment type="caution">
    <text evidence="3">The sequence shown here is derived from an EMBL/GenBank/DDBJ whole genome shotgun (WGS) entry which is preliminary data.</text>
</comment>
<dbReference type="EMBL" id="AOGK01000001">
    <property type="protein sequence ID" value="MDG5973745.1"/>
    <property type="molecule type" value="Genomic_DNA"/>
</dbReference>
<evidence type="ECO:0000256" key="2">
    <source>
        <dbReference type="RuleBase" id="RU362097"/>
    </source>
</evidence>
<keyword evidence="2" id="KW-0812">Transmembrane</keyword>
<evidence type="ECO:0000313" key="3">
    <source>
        <dbReference type="EMBL" id="MDG5973745.1"/>
    </source>
</evidence>
<dbReference type="GO" id="GO:0015562">
    <property type="term" value="F:efflux transmembrane transporter activity"/>
    <property type="evidence" value="ECO:0007669"/>
    <property type="project" value="InterPro"/>
</dbReference>
<dbReference type="Pfam" id="PF02321">
    <property type="entry name" value="OEP"/>
    <property type="match status" value="2"/>
</dbReference>
<dbReference type="Gene3D" id="2.20.200.10">
    <property type="entry name" value="Outer membrane efflux proteins (OEP)"/>
    <property type="match status" value="1"/>
</dbReference>
<dbReference type="PANTHER" id="PTHR30203">
    <property type="entry name" value="OUTER MEMBRANE CATION EFFLUX PROTEIN"/>
    <property type="match status" value="1"/>
</dbReference>